<dbReference type="Gene3D" id="2.10.60.10">
    <property type="entry name" value="CD59"/>
    <property type="match status" value="1"/>
</dbReference>
<feature type="chain" id="PRO_5043560998" description="UPAR/Ly6 domain-containing protein" evidence="2">
    <location>
        <begin position="27"/>
        <end position="154"/>
    </location>
</feature>
<proteinExistence type="predicted"/>
<evidence type="ECO:0008006" key="5">
    <source>
        <dbReference type="Google" id="ProtNLM"/>
    </source>
</evidence>
<dbReference type="Proteomes" id="UP001159428">
    <property type="component" value="Unassembled WGS sequence"/>
</dbReference>
<organism evidence="3 4">
    <name type="scientific">Pocillopora meandrina</name>
    <dbReference type="NCBI Taxonomy" id="46732"/>
    <lineage>
        <taxon>Eukaryota</taxon>
        <taxon>Metazoa</taxon>
        <taxon>Cnidaria</taxon>
        <taxon>Anthozoa</taxon>
        <taxon>Hexacorallia</taxon>
        <taxon>Scleractinia</taxon>
        <taxon>Astrocoeniina</taxon>
        <taxon>Pocilloporidae</taxon>
        <taxon>Pocillopora</taxon>
    </lineage>
</organism>
<keyword evidence="1" id="KW-0472">Membrane</keyword>
<evidence type="ECO:0000256" key="2">
    <source>
        <dbReference type="SAM" id="SignalP"/>
    </source>
</evidence>
<dbReference type="AlphaFoldDB" id="A0AAU9XD08"/>
<keyword evidence="1" id="KW-0812">Transmembrane</keyword>
<name>A0AAU9XD08_9CNID</name>
<accession>A0AAU9XD08</accession>
<feature type="transmembrane region" description="Helical" evidence="1">
    <location>
        <begin position="125"/>
        <end position="143"/>
    </location>
</feature>
<gene>
    <name evidence="3" type="ORF">PMEA_00020996</name>
</gene>
<comment type="caution">
    <text evidence="3">The sequence shown here is derived from an EMBL/GenBank/DDBJ whole genome shotgun (WGS) entry which is preliminary data.</text>
</comment>
<keyword evidence="4" id="KW-1185">Reference proteome</keyword>
<dbReference type="InterPro" id="IPR045860">
    <property type="entry name" value="Snake_toxin-like_sf"/>
</dbReference>
<dbReference type="SUPFAM" id="SSF57302">
    <property type="entry name" value="Snake toxin-like"/>
    <property type="match status" value="1"/>
</dbReference>
<sequence>MMASNVIITSVIIAVFLVGLAQKGLSLSCYICYSTISWEDCFNTSTVLNCKSDAVTCANAFTAVKQKDDRQKFEFTAYCGFKDSCDKEKCRKEVAGKGEYKAVNCKVSCCETDRCNMAVVSKGQVSSISILGLIISLLSCYSFQNYKLMSFQNY</sequence>
<dbReference type="EMBL" id="CALNXJ010000039">
    <property type="protein sequence ID" value="CAH3144372.1"/>
    <property type="molecule type" value="Genomic_DNA"/>
</dbReference>
<evidence type="ECO:0000313" key="4">
    <source>
        <dbReference type="Proteomes" id="UP001159428"/>
    </source>
</evidence>
<dbReference type="CDD" id="cd00117">
    <property type="entry name" value="TFP"/>
    <property type="match status" value="1"/>
</dbReference>
<protein>
    <recommendedName>
        <fullName evidence="5">UPAR/Ly6 domain-containing protein</fullName>
    </recommendedName>
</protein>
<keyword evidence="1" id="KW-1133">Transmembrane helix</keyword>
<feature type="signal peptide" evidence="2">
    <location>
        <begin position="1"/>
        <end position="26"/>
    </location>
</feature>
<keyword evidence="2" id="KW-0732">Signal</keyword>
<evidence type="ECO:0000256" key="1">
    <source>
        <dbReference type="SAM" id="Phobius"/>
    </source>
</evidence>
<reference evidence="3 4" key="1">
    <citation type="submission" date="2022-05" db="EMBL/GenBank/DDBJ databases">
        <authorList>
            <consortium name="Genoscope - CEA"/>
            <person name="William W."/>
        </authorList>
    </citation>
    <scope>NUCLEOTIDE SEQUENCE [LARGE SCALE GENOMIC DNA]</scope>
</reference>
<evidence type="ECO:0000313" key="3">
    <source>
        <dbReference type="EMBL" id="CAH3144372.1"/>
    </source>
</evidence>